<dbReference type="SUPFAM" id="SSF55729">
    <property type="entry name" value="Acyl-CoA N-acyltransferases (Nat)"/>
    <property type="match status" value="1"/>
</dbReference>
<reference evidence="4" key="1">
    <citation type="submission" date="2023-07" db="EMBL/GenBank/DDBJ databases">
        <title>Bifidobacterium aquikefiriaerophilum sp. nov. and Bifidobacterium eccum sp. nov., isolated from water kefir.</title>
        <authorList>
            <person name="Breselge S."/>
            <person name="Bellassi P."/>
            <person name="Barcenilla C."/>
            <person name="Alvarez-Ordonez A."/>
            <person name="Morelli L."/>
            <person name="Cotter P.D."/>
        </authorList>
    </citation>
    <scope>NUCLEOTIDE SEQUENCE</scope>
    <source>
        <strain evidence="6">WK012_4_13</strain>
        <strain evidence="5">WK013_4_14</strain>
        <strain evidence="4">WK048_4_13</strain>
    </source>
</reference>
<evidence type="ECO:0000256" key="1">
    <source>
        <dbReference type="ARBA" id="ARBA00022679"/>
    </source>
</evidence>
<evidence type="ECO:0000313" key="5">
    <source>
        <dbReference type="EMBL" id="XDS47888.1"/>
    </source>
</evidence>
<feature type="domain" description="N-acetyltransferase" evidence="3">
    <location>
        <begin position="6"/>
        <end position="168"/>
    </location>
</feature>
<dbReference type="EMBL" id="CP129683">
    <property type="protein sequence ID" value="XDS50964.1"/>
    <property type="molecule type" value="Genomic_DNA"/>
</dbReference>
<dbReference type="EMBL" id="CP129682">
    <property type="protein sequence ID" value="XDS47888.1"/>
    <property type="molecule type" value="Genomic_DNA"/>
</dbReference>
<dbReference type="EMBL" id="CP129675">
    <property type="protein sequence ID" value="XDS47401.1"/>
    <property type="molecule type" value="Genomic_DNA"/>
</dbReference>
<keyword evidence="2" id="KW-0012">Acyltransferase</keyword>
<dbReference type="CDD" id="cd04301">
    <property type="entry name" value="NAT_SF"/>
    <property type="match status" value="1"/>
</dbReference>
<gene>
    <name evidence="6" type="ORF">QN062_01855</name>
    <name evidence="5" type="ORF">QN216_05860</name>
    <name evidence="4" type="ORF">QN217_04585</name>
</gene>
<evidence type="ECO:0000259" key="3">
    <source>
        <dbReference type="PROSITE" id="PS51186"/>
    </source>
</evidence>
<evidence type="ECO:0000313" key="6">
    <source>
        <dbReference type="EMBL" id="XDS50964.1"/>
    </source>
</evidence>
<name>A0AB39UEN4_9BIFI</name>
<dbReference type="KEGG" id="bfk:QN062_01855"/>
<keyword evidence="1" id="KW-0808">Transferase</keyword>
<organism evidence="4">
    <name type="scientific">Bifidobacterium fermentum</name>
    <dbReference type="NCBI Taxonomy" id="3059035"/>
    <lineage>
        <taxon>Bacteria</taxon>
        <taxon>Bacillati</taxon>
        <taxon>Actinomycetota</taxon>
        <taxon>Actinomycetes</taxon>
        <taxon>Bifidobacteriales</taxon>
        <taxon>Bifidobacteriaceae</taxon>
        <taxon>Bifidobacterium</taxon>
    </lineage>
</organism>
<dbReference type="Gene3D" id="3.40.630.30">
    <property type="match status" value="1"/>
</dbReference>
<evidence type="ECO:0000313" key="4">
    <source>
        <dbReference type="EMBL" id="XDS47401.1"/>
    </source>
</evidence>
<protein>
    <submittedName>
        <fullName evidence="4">GNAT family N-acetyltransferase</fullName>
    </submittedName>
</protein>
<sequence>MNGKMLRIRRISASDNRYVKTIVREGLARFGLDIPGTAYYDPQLEDLNDFYESDSADLGRAYYVVVDEDERVIGGAGYAHFSGLAPDIAELQKLYVTPEGQGYAVSYRLIETIEKAAREDGYRMLYLETHHALVAAMHVYERSGFQLLDEPLAQPSHDTMDRFYLKVIG</sequence>
<dbReference type="PANTHER" id="PTHR43877:SF2">
    <property type="entry name" value="AMINOALKYLPHOSPHONATE N-ACETYLTRANSFERASE-RELATED"/>
    <property type="match status" value="1"/>
</dbReference>
<accession>A0AB39UEN4</accession>
<dbReference type="RefSeq" id="WP_369341926.1">
    <property type="nucleotide sequence ID" value="NZ_CP129675.1"/>
</dbReference>
<evidence type="ECO:0000256" key="2">
    <source>
        <dbReference type="ARBA" id="ARBA00023315"/>
    </source>
</evidence>
<dbReference type="AlphaFoldDB" id="A0AB39UEN4"/>
<dbReference type="PROSITE" id="PS51186">
    <property type="entry name" value="GNAT"/>
    <property type="match status" value="1"/>
</dbReference>
<dbReference type="Pfam" id="PF00583">
    <property type="entry name" value="Acetyltransf_1"/>
    <property type="match status" value="1"/>
</dbReference>
<dbReference type="GO" id="GO:0016747">
    <property type="term" value="F:acyltransferase activity, transferring groups other than amino-acyl groups"/>
    <property type="evidence" value="ECO:0007669"/>
    <property type="project" value="InterPro"/>
</dbReference>
<dbReference type="PANTHER" id="PTHR43877">
    <property type="entry name" value="AMINOALKYLPHOSPHONATE N-ACETYLTRANSFERASE-RELATED-RELATED"/>
    <property type="match status" value="1"/>
</dbReference>
<dbReference type="InterPro" id="IPR016181">
    <property type="entry name" value="Acyl_CoA_acyltransferase"/>
</dbReference>
<proteinExistence type="predicted"/>
<dbReference type="InterPro" id="IPR000182">
    <property type="entry name" value="GNAT_dom"/>
</dbReference>
<dbReference type="InterPro" id="IPR050832">
    <property type="entry name" value="Bact_Acetyltransf"/>
</dbReference>